<gene>
    <name evidence="2" type="ORF">PCOR1329_LOCUS82809</name>
</gene>
<keyword evidence="3" id="KW-1185">Reference proteome</keyword>
<name>A0ABN9Y8V8_9DINO</name>
<feature type="region of interest" description="Disordered" evidence="1">
    <location>
        <begin position="180"/>
        <end position="229"/>
    </location>
</feature>
<reference evidence="2" key="1">
    <citation type="submission" date="2023-10" db="EMBL/GenBank/DDBJ databases">
        <authorList>
            <person name="Chen Y."/>
            <person name="Shah S."/>
            <person name="Dougan E. K."/>
            <person name="Thang M."/>
            <person name="Chan C."/>
        </authorList>
    </citation>
    <scope>NUCLEOTIDE SEQUENCE [LARGE SCALE GENOMIC DNA]</scope>
</reference>
<accession>A0ABN9Y8V8</accession>
<dbReference type="Proteomes" id="UP001189429">
    <property type="component" value="Unassembled WGS sequence"/>
</dbReference>
<evidence type="ECO:0000313" key="3">
    <source>
        <dbReference type="Proteomes" id="UP001189429"/>
    </source>
</evidence>
<evidence type="ECO:0000313" key="2">
    <source>
        <dbReference type="EMBL" id="CAK0907977.1"/>
    </source>
</evidence>
<evidence type="ECO:0000256" key="1">
    <source>
        <dbReference type="SAM" id="MobiDB-lite"/>
    </source>
</evidence>
<feature type="non-terminal residue" evidence="2">
    <location>
        <position position="1"/>
    </location>
</feature>
<organism evidence="2 3">
    <name type="scientific">Prorocentrum cordatum</name>
    <dbReference type="NCBI Taxonomy" id="2364126"/>
    <lineage>
        <taxon>Eukaryota</taxon>
        <taxon>Sar</taxon>
        <taxon>Alveolata</taxon>
        <taxon>Dinophyceae</taxon>
        <taxon>Prorocentrales</taxon>
        <taxon>Prorocentraceae</taxon>
        <taxon>Prorocentrum</taxon>
    </lineage>
</organism>
<proteinExistence type="predicted"/>
<protein>
    <submittedName>
        <fullName evidence="2">Uncharacterized protein</fullName>
    </submittedName>
</protein>
<comment type="caution">
    <text evidence="2">The sequence shown here is derived from an EMBL/GenBank/DDBJ whole genome shotgun (WGS) entry which is preliminary data.</text>
</comment>
<feature type="compositionally biased region" description="Basic and acidic residues" evidence="1">
    <location>
        <begin position="185"/>
        <end position="197"/>
    </location>
</feature>
<dbReference type="EMBL" id="CAUYUJ010021945">
    <property type="protein sequence ID" value="CAK0907977.1"/>
    <property type="molecule type" value="Genomic_DNA"/>
</dbReference>
<sequence>DDVEQPPKGGPLHGCEACVELVSSNFPGMKFYEAVAKKDEDEQFSDGLDAVFQARGETKTDQSVNHDMQVTEEASLQAALQETHELHTTASCTKKYGNNPKTMKIRPVKLPDARGKMRQFFPIPAANFRTFKALSVVGGRPKTVRMSGVKLFEGHGEMALESQHNVYMAKLQLDKMKKTACAGERGNRQPDPDRELESTGPKLCRTSAHATPSKEGGRSKSRAPCSKGKDMTADLEAQDTTDQMEAAFGKLAVLFAEHPFADKDVCQSSAAEQHQSGTSAYWIARLPLDCTAASTSFKFAHAVSQSEILRSKVGRVERDQLEAHLGLVQEAKHFPDGKLQLLSWDQAVAKIERLKQAGATWLADTRISILKAFVKHYANMADQGKNVDTAIGRLVVTFAPFVSGPPPSYDAAAPALLSSRLPMAETKDLYLTSGFIGCLLQWLERGESMESHIIALCGSVKAHWVVSEDTVMTTECAHLIQDTKKVLAVLSASYMKSLQVDTPASVFDDVKPLQYDGLKASRTGAASSVFQVVGQAVERSAHWNRMVTAFAKSAKALKTSAPALQEHMQLAVEMKDERPSAEHRQKLKSIVEAIPEYNATVGESHVIELDANIAVAISAHTATVASLSTGDGTETAVKDGSQRLLVPYVELVKAAIASCSRDEKLLREQKMLLDSQRLIAQMEKATDLKNKLDEFKIDDSHYSNAMKDYFGTLAPPGNDDASRSLVHGLFERVVGQQHLVDFDGNDVFNHIPLLKSMCQHVPTGHAASCSHVADLLSRVGALNIARMAVERLGDSPYEAVLAPECEQTLAELDRNVQVCKAILAKKVKGFDATFKRGKERMEEATGYLKEVAAALVTRGATAAKASTEGAWNKLKESNIYGSFEQDVAKANWKDICTVWETGFKDLDHDEALGWLDQLSQDGIR</sequence>